<keyword evidence="6" id="KW-1185">Reference proteome</keyword>
<dbReference type="CDD" id="cd09612">
    <property type="entry name" value="Jacalin"/>
    <property type="match status" value="1"/>
</dbReference>
<dbReference type="EMBL" id="RXIC02000021">
    <property type="protein sequence ID" value="KAB1220611.1"/>
    <property type="molecule type" value="Genomic_DNA"/>
</dbReference>
<organism evidence="5 6">
    <name type="scientific">Morella rubra</name>
    <name type="common">Chinese bayberry</name>
    <dbReference type="NCBI Taxonomy" id="262757"/>
    <lineage>
        <taxon>Eukaryota</taxon>
        <taxon>Viridiplantae</taxon>
        <taxon>Streptophyta</taxon>
        <taxon>Embryophyta</taxon>
        <taxon>Tracheophyta</taxon>
        <taxon>Spermatophyta</taxon>
        <taxon>Magnoliopsida</taxon>
        <taxon>eudicotyledons</taxon>
        <taxon>Gunneridae</taxon>
        <taxon>Pentapetalae</taxon>
        <taxon>rosids</taxon>
        <taxon>fabids</taxon>
        <taxon>Fagales</taxon>
        <taxon>Myricaceae</taxon>
        <taxon>Morella</taxon>
    </lineage>
</organism>
<dbReference type="SMART" id="SM00915">
    <property type="entry name" value="Jacalin"/>
    <property type="match status" value="1"/>
</dbReference>
<dbReference type="OrthoDB" id="581739at2759"/>
<dbReference type="InterPro" id="IPR001229">
    <property type="entry name" value="Jacalin-like_lectin_dom"/>
</dbReference>
<evidence type="ECO:0000313" key="6">
    <source>
        <dbReference type="Proteomes" id="UP000516437"/>
    </source>
</evidence>
<proteinExistence type="inferred from homology"/>
<name>A0A6A1W5X7_9ROSI</name>
<dbReference type="AlphaFoldDB" id="A0A6A1W5X7"/>
<sequence>MAVVSIGPWGGQGGGEWSCMFSVGLKRILVTYASCIHSLVFQDSSGMFSQKFGTDGGLIGGCRVKEVLIDWPNEYLVSLSGRLGSHGSVGCTIKYLVFQTNARTYAFGVEYFEDTSFSIPIKSGVVVGFHGRAGLLVDSIGLHVAPLTPVPQVQASQIHESKFVAPFRPKRSPP</sequence>
<dbReference type="InterPro" id="IPR033734">
    <property type="entry name" value="Jacalin-like_lectin_dom_plant"/>
</dbReference>
<evidence type="ECO:0000313" key="5">
    <source>
        <dbReference type="EMBL" id="KAB1220611.1"/>
    </source>
</evidence>
<evidence type="ECO:0000256" key="3">
    <source>
        <dbReference type="ARBA" id="ARBA00022737"/>
    </source>
</evidence>
<keyword evidence="3" id="KW-0677">Repeat</keyword>
<gene>
    <name evidence="5" type="ORF">CJ030_MR3G006427</name>
</gene>
<accession>A0A6A1W5X7</accession>
<evidence type="ECO:0000259" key="4">
    <source>
        <dbReference type="PROSITE" id="PS51752"/>
    </source>
</evidence>
<dbReference type="InterPro" id="IPR036404">
    <property type="entry name" value="Jacalin-like_lectin_dom_sf"/>
</dbReference>
<feature type="domain" description="Jacalin-type lectin" evidence="4">
    <location>
        <begin position="3"/>
        <end position="146"/>
    </location>
</feature>
<dbReference type="GO" id="GO:0030246">
    <property type="term" value="F:carbohydrate binding"/>
    <property type="evidence" value="ECO:0007669"/>
    <property type="project" value="UniProtKB-KW"/>
</dbReference>
<comment type="caution">
    <text evidence="5">The sequence shown here is derived from an EMBL/GenBank/DDBJ whole genome shotgun (WGS) entry which is preliminary data.</text>
</comment>
<protein>
    <submittedName>
        <fullName evidence="5">Mannose/glucose-specific lectin</fullName>
    </submittedName>
</protein>
<evidence type="ECO:0000256" key="1">
    <source>
        <dbReference type="ARBA" id="ARBA00006568"/>
    </source>
</evidence>
<comment type="similarity">
    <text evidence="1">Belongs to the jacalin lectin family.</text>
</comment>
<dbReference type="PANTHER" id="PTHR47293">
    <property type="entry name" value="JACALIN-RELATED LECTIN 3"/>
    <property type="match status" value="1"/>
</dbReference>
<dbReference type="Pfam" id="PF01419">
    <property type="entry name" value="Jacalin"/>
    <property type="match status" value="1"/>
</dbReference>
<dbReference type="Proteomes" id="UP000516437">
    <property type="component" value="Chromosome 3"/>
</dbReference>
<dbReference type="PANTHER" id="PTHR47293:SF66">
    <property type="entry name" value="JACALIN-RELATED LECTIN 11-RELATED"/>
    <property type="match status" value="1"/>
</dbReference>
<dbReference type="PROSITE" id="PS51752">
    <property type="entry name" value="JACALIN_LECTIN"/>
    <property type="match status" value="1"/>
</dbReference>
<dbReference type="SUPFAM" id="SSF51101">
    <property type="entry name" value="Mannose-binding lectins"/>
    <property type="match status" value="1"/>
</dbReference>
<reference evidence="5 6" key="1">
    <citation type="journal article" date="2019" name="Plant Biotechnol. J.">
        <title>The red bayberry genome and genetic basis of sex determination.</title>
        <authorList>
            <person name="Jia H.M."/>
            <person name="Jia H.J."/>
            <person name="Cai Q.L."/>
            <person name="Wang Y."/>
            <person name="Zhao H.B."/>
            <person name="Yang W.F."/>
            <person name="Wang G.Y."/>
            <person name="Li Y.H."/>
            <person name="Zhan D.L."/>
            <person name="Shen Y.T."/>
            <person name="Niu Q.F."/>
            <person name="Chang L."/>
            <person name="Qiu J."/>
            <person name="Zhao L."/>
            <person name="Xie H.B."/>
            <person name="Fu W.Y."/>
            <person name="Jin J."/>
            <person name="Li X.W."/>
            <person name="Jiao Y."/>
            <person name="Zhou C.C."/>
            <person name="Tu T."/>
            <person name="Chai C.Y."/>
            <person name="Gao J.L."/>
            <person name="Fan L.J."/>
            <person name="van de Weg E."/>
            <person name="Wang J.Y."/>
            <person name="Gao Z.S."/>
        </authorList>
    </citation>
    <scope>NUCLEOTIDE SEQUENCE [LARGE SCALE GENOMIC DNA]</scope>
    <source>
        <tissue evidence="5">Leaves</tissue>
    </source>
</reference>
<dbReference type="Gene3D" id="2.100.10.30">
    <property type="entry name" value="Jacalin-like lectin domain"/>
    <property type="match status" value="1"/>
</dbReference>
<evidence type="ECO:0000256" key="2">
    <source>
        <dbReference type="ARBA" id="ARBA00022734"/>
    </source>
</evidence>
<keyword evidence="2 5" id="KW-0430">Lectin</keyword>